<dbReference type="VEuPathDB" id="FungiDB:Z517_10094"/>
<dbReference type="EMBL" id="KN846975">
    <property type="protein sequence ID" value="KIW75353.1"/>
    <property type="molecule type" value="Genomic_DNA"/>
</dbReference>
<dbReference type="RefSeq" id="XP_013279161.1">
    <property type="nucleotide sequence ID" value="XM_013423707.1"/>
</dbReference>
<feature type="compositionally biased region" description="Basic and acidic residues" evidence="2">
    <location>
        <begin position="85"/>
        <end position="97"/>
    </location>
</feature>
<proteinExistence type="predicted"/>
<evidence type="ECO:0000256" key="2">
    <source>
        <dbReference type="SAM" id="MobiDB-lite"/>
    </source>
</evidence>
<dbReference type="Proteomes" id="UP000053029">
    <property type="component" value="Unassembled WGS sequence"/>
</dbReference>
<dbReference type="HOGENOM" id="CLU_014177_3_0_1"/>
<feature type="compositionally biased region" description="Polar residues" evidence="2">
    <location>
        <begin position="502"/>
        <end position="511"/>
    </location>
</feature>
<feature type="region of interest" description="Disordered" evidence="2">
    <location>
        <begin position="1"/>
        <end position="113"/>
    </location>
</feature>
<keyword evidence="4" id="KW-1185">Reference proteome</keyword>
<reference evidence="3 4" key="1">
    <citation type="submission" date="2015-01" db="EMBL/GenBank/DDBJ databases">
        <title>The Genome Sequence of Fonsecaea pedrosoi CBS 271.37.</title>
        <authorList>
            <consortium name="The Broad Institute Genomics Platform"/>
            <person name="Cuomo C."/>
            <person name="de Hoog S."/>
            <person name="Gorbushina A."/>
            <person name="Stielow B."/>
            <person name="Teixiera M."/>
            <person name="Abouelleil A."/>
            <person name="Chapman S.B."/>
            <person name="Priest M."/>
            <person name="Young S.K."/>
            <person name="Wortman J."/>
            <person name="Nusbaum C."/>
            <person name="Birren B."/>
        </authorList>
    </citation>
    <scope>NUCLEOTIDE SEQUENCE [LARGE SCALE GENOMIC DNA]</scope>
    <source>
        <strain evidence="3 4">CBS 271.37</strain>
    </source>
</reference>
<protein>
    <submittedName>
        <fullName evidence="3">Uncharacterized protein</fullName>
    </submittedName>
</protein>
<evidence type="ECO:0000313" key="3">
    <source>
        <dbReference type="EMBL" id="KIW75353.1"/>
    </source>
</evidence>
<sequence>MAESPASEASQEPESPEEPNAAHPPTKAPAVKDKECPYCHQQFTSSSLGRHLDQFISKKKPDGVHDVEEIRRLRGGITRRTARSSKRDKDKNEREGTRSSQASPGPSIAPQPGTLISSAVELNRLPPGGMHVRLNRLNWQATGVITDPTTLDSPVTAAATAIAPPPTPAVVSSPSGTKRSFSVYAQDLNHTNNAENTRALELALREVLDCLRAATKHASPKPSPFKFDVQSETFPSLCLKVLPAPATLFQASPFSTPQSIPINPPGPDQLAPLRQMLTSTIDHWKWQTLRLAQPTTSNIAEEADFLTRSATQWTESTLSHLEASFQNWMAHPTEIRNLLWQVELLRAYNTEQQKVQEMEEKLERLQQEANQLQQQVEYLSRCQWPREMALWPPERKTFGSSMREELRLMSLNKAPVGSARADAPGDMASMPSENVNTRQGDKWDFDKLVNKWKAHVKEDKNRRMPQALTSVDGAGGAGGGTPAVKVGELKKTQSEPGIGMNGLSNGQSPTSADERRKSGRNPKANISIISDL</sequence>
<evidence type="ECO:0000313" key="4">
    <source>
        <dbReference type="Proteomes" id="UP000053029"/>
    </source>
</evidence>
<gene>
    <name evidence="3" type="ORF">Z517_10094</name>
</gene>
<dbReference type="OrthoDB" id="3905365at2759"/>
<organism evidence="3 4">
    <name type="scientific">Fonsecaea pedrosoi CBS 271.37</name>
    <dbReference type="NCBI Taxonomy" id="1442368"/>
    <lineage>
        <taxon>Eukaryota</taxon>
        <taxon>Fungi</taxon>
        <taxon>Dikarya</taxon>
        <taxon>Ascomycota</taxon>
        <taxon>Pezizomycotina</taxon>
        <taxon>Eurotiomycetes</taxon>
        <taxon>Chaetothyriomycetidae</taxon>
        <taxon>Chaetothyriales</taxon>
        <taxon>Herpotrichiellaceae</taxon>
        <taxon>Fonsecaea</taxon>
    </lineage>
</organism>
<feature type="coiled-coil region" evidence="1">
    <location>
        <begin position="341"/>
        <end position="382"/>
    </location>
</feature>
<accession>A0A0D2G3L2</accession>
<evidence type="ECO:0000256" key="1">
    <source>
        <dbReference type="SAM" id="Coils"/>
    </source>
</evidence>
<feature type="compositionally biased region" description="Basic and acidic residues" evidence="2">
    <location>
        <begin position="59"/>
        <end position="72"/>
    </location>
</feature>
<keyword evidence="1" id="KW-0175">Coiled coil</keyword>
<dbReference type="STRING" id="1442368.A0A0D2G3L2"/>
<feature type="region of interest" description="Disordered" evidence="2">
    <location>
        <begin position="417"/>
        <end position="439"/>
    </location>
</feature>
<feature type="region of interest" description="Disordered" evidence="2">
    <location>
        <begin position="459"/>
        <end position="532"/>
    </location>
</feature>
<dbReference type="GeneID" id="25309584"/>
<name>A0A0D2G3L2_9EURO</name>
<feature type="compositionally biased region" description="Low complexity" evidence="2">
    <location>
        <begin position="1"/>
        <end position="25"/>
    </location>
</feature>
<dbReference type="AlphaFoldDB" id="A0A0D2G3L2"/>